<dbReference type="GO" id="GO:0004527">
    <property type="term" value="F:exonuclease activity"/>
    <property type="evidence" value="ECO:0007669"/>
    <property type="project" value="UniProtKB-KW"/>
</dbReference>
<evidence type="ECO:0000313" key="2">
    <source>
        <dbReference type="EMBL" id="TGY07079.1"/>
    </source>
</evidence>
<dbReference type="EMBL" id="SRZA01000008">
    <property type="protein sequence ID" value="TGY07079.1"/>
    <property type="molecule type" value="Genomic_DNA"/>
</dbReference>
<organism evidence="2 3">
    <name type="scientific">Bacteroides acidifaciens</name>
    <dbReference type="NCBI Taxonomy" id="85831"/>
    <lineage>
        <taxon>Bacteria</taxon>
        <taxon>Pseudomonadati</taxon>
        <taxon>Bacteroidota</taxon>
        <taxon>Bacteroidia</taxon>
        <taxon>Bacteroidales</taxon>
        <taxon>Bacteroidaceae</taxon>
        <taxon>Bacteroides</taxon>
    </lineage>
</organism>
<accession>A0A4S2AZK2</accession>
<dbReference type="GO" id="GO:0006259">
    <property type="term" value="P:DNA metabolic process"/>
    <property type="evidence" value="ECO:0007669"/>
    <property type="project" value="UniProtKB-ARBA"/>
</dbReference>
<keyword evidence="2" id="KW-0378">Hydrolase</keyword>
<dbReference type="InterPro" id="IPR013520">
    <property type="entry name" value="Ribonucl_H"/>
</dbReference>
<protein>
    <submittedName>
        <fullName evidence="2">3'-5' exonuclease</fullName>
    </submittedName>
</protein>
<dbReference type="SUPFAM" id="SSF53098">
    <property type="entry name" value="Ribonuclease H-like"/>
    <property type="match status" value="1"/>
</dbReference>
<dbReference type="InterPro" id="IPR012337">
    <property type="entry name" value="RNaseH-like_sf"/>
</dbReference>
<dbReference type="Gene3D" id="3.30.420.10">
    <property type="entry name" value="Ribonuclease H-like superfamily/Ribonuclease H"/>
    <property type="match status" value="1"/>
</dbReference>
<evidence type="ECO:0000259" key="1">
    <source>
        <dbReference type="SMART" id="SM00479"/>
    </source>
</evidence>
<name>A0A4S2AZK2_9BACE</name>
<proteinExistence type="predicted"/>
<comment type="caution">
    <text evidence="2">The sequence shown here is derived from an EMBL/GenBank/DDBJ whole genome shotgun (WGS) entry which is preliminary data.</text>
</comment>
<gene>
    <name evidence="2" type="ORF">E5356_04940</name>
</gene>
<dbReference type="RefSeq" id="WP_136013753.1">
    <property type="nucleotide sequence ID" value="NZ_CAJTFZ010000006.1"/>
</dbReference>
<dbReference type="Proteomes" id="UP000305751">
    <property type="component" value="Unassembled WGS sequence"/>
</dbReference>
<dbReference type="GO" id="GO:0003676">
    <property type="term" value="F:nucleic acid binding"/>
    <property type="evidence" value="ECO:0007669"/>
    <property type="project" value="InterPro"/>
</dbReference>
<dbReference type="Pfam" id="PF00929">
    <property type="entry name" value="RNase_T"/>
    <property type="match status" value="1"/>
</dbReference>
<reference evidence="2 3" key="1">
    <citation type="submission" date="2019-04" db="EMBL/GenBank/DDBJ databases">
        <title>Microbes associate with the intestines of laboratory mice.</title>
        <authorList>
            <person name="Navarre W."/>
            <person name="Wong E."/>
            <person name="Huang K."/>
            <person name="Tropini C."/>
            <person name="Ng K."/>
            <person name="Yu B."/>
        </authorList>
    </citation>
    <scope>NUCLEOTIDE SEQUENCE [LARGE SCALE GENOMIC DNA]</scope>
    <source>
        <strain evidence="2 3">NM70_E10</strain>
    </source>
</reference>
<dbReference type="SMART" id="SM00479">
    <property type="entry name" value="EXOIII"/>
    <property type="match status" value="1"/>
</dbReference>
<keyword evidence="3" id="KW-1185">Reference proteome</keyword>
<dbReference type="InterPro" id="IPR036397">
    <property type="entry name" value="RNaseH_sf"/>
</dbReference>
<evidence type="ECO:0000313" key="3">
    <source>
        <dbReference type="Proteomes" id="UP000305751"/>
    </source>
</evidence>
<feature type="domain" description="Exonuclease" evidence="1">
    <location>
        <begin position="12"/>
        <end position="234"/>
    </location>
</feature>
<keyword evidence="2" id="KW-0540">Nuclease</keyword>
<dbReference type="CDD" id="cd06127">
    <property type="entry name" value="DEDDh"/>
    <property type="match status" value="1"/>
</dbReference>
<sequence>MATPNNEKPIIVAFTLDFETGGLDCQDCACTQIAIHAVRIDTFETIDRYVKYIFPYNKQPDKGVVKRKVLKSKFDKDDEQSMKYEEKALTYSAITMEMLESLGMDIKQVAAEVIDFIRRNILSKGRNIKPFLIGQNIGFDIGFMQQLMEYGGQMKEFAKLMRGETDFYGHFQPLYIDTIVLGQLALSHLDGMTSYKLEIMAEKFGIELDDAHDADADVTATTNVAMVCSQRMRNASGIDDGSMVMTKTEKSRVHFKI</sequence>
<dbReference type="AlphaFoldDB" id="A0A4S2AZK2"/>
<keyword evidence="2" id="KW-0269">Exonuclease</keyword>